<dbReference type="GO" id="GO:0003700">
    <property type="term" value="F:DNA-binding transcription factor activity"/>
    <property type="evidence" value="ECO:0007669"/>
    <property type="project" value="TreeGrafter"/>
</dbReference>
<dbReference type="PROSITE" id="PS50977">
    <property type="entry name" value="HTH_TETR_2"/>
    <property type="match status" value="1"/>
</dbReference>
<feature type="DNA-binding region" description="H-T-H motif" evidence="4">
    <location>
        <begin position="38"/>
        <end position="57"/>
    </location>
</feature>
<dbReference type="Proteomes" id="UP000070612">
    <property type="component" value="Unassembled WGS sequence"/>
</dbReference>
<dbReference type="InterPro" id="IPR001647">
    <property type="entry name" value="HTH_TetR"/>
</dbReference>
<evidence type="ECO:0000313" key="7">
    <source>
        <dbReference type="Proteomes" id="UP000070612"/>
    </source>
</evidence>
<reference evidence="6 7" key="1">
    <citation type="submission" date="2015-07" db="EMBL/GenBank/DDBJ databases">
        <title>A draft genome sequence of Mycobacterium wolinskyi.</title>
        <authorList>
            <person name="de Man T.J."/>
            <person name="Perry K.A."/>
            <person name="Coulliette A.D."/>
            <person name="Jensen B."/>
            <person name="Toney N.C."/>
            <person name="Limbago B.M."/>
            <person name="Noble-Wang J."/>
        </authorList>
    </citation>
    <scope>NUCLEOTIDE SEQUENCE [LARGE SCALE GENOMIC DNA]</scope>
    <source>
        <strain evidence="6 7">CDC_01</strain>
    </source>
</reference>
<dbReference type="PANTHER" id="PTHR30055">
    <property type="entry name" value="HTH-TYPE TRANSCRIPTIONAL REGULATOR RUTR"/>
    <property type="match status" value="1"/>
</dbReference>
<keyword evidence="1" id="KW-0805">Transcription regulation</keyword>
<evidence type="ECO:0000256" key="4">
    <source>
        <dbReference type="PROSITE-ProRule" id="PRU00335"/>
    </source>
</evidence>
<evidence type="ECO:0000256" key="1">
    <source>
        <dbReference type="ARBA" id="ARBA00023015"/>
    </source>
</evidence>
<dbReference type="InterPro" id="IPR009057">
    <property type="entry name" value="Homeodomain-like_sf"/>
</dbReference>
<dbReference type="AlphaFoldDB" id="A0A132PIG7"/>
<dbReference type="InterPro" id="IPR050109">
    <property type="entry name" value="HTH-type_TetR-like_transc_reg"/>
</dbReference>
<proteinExistence type="predicted"/>
<dbReference type="PRINTS" id="PR00455">
    <property type="entry name" value="HTHTETR"/>
</dbReference>
<accession>A0A132PIG7</accession>
<organism evidence="6 7">
    <name type="scientific">Mycolicibacterium wolinskyi</name>
    <dbReference type="NCBI Taxonomy" id="59750"/>
    <lineage>
        <taxon>Bacteria</taxon>
        <taxon>Bacillati</taxon>
        <taxon>Actinomycetota</taxon>
        <taxon>Actinomycetes</taxon>
        <taxon>Mycobacteriales</taxon>
        <taxon>Mycobacteriaceae</taxon>
        <taxon>Mycolicibacterium</taxon>
    </lineage>
</organism>
<name>A0A132PIG7_9MYCO</name>
<dbReference type="Pfam" id="PF21597">
    <property type="entry name" value="TetR_C_43"/>
    <property type="match status" value="1"/>
</dbReference>
<evidence type="ECO:0000256" key="2">
    <source>
        <dbReference type="ARBA" id="ARBA00023125"/>
    </source>
</evidence>
<dbReference type="STRING" id="59750.AWC31_04695"/>
<dbReference type="PANTHER" id="PTHR30055:SF234">
    <property type="entry name" value="HTH-TYPE TRANSCRIPTIONAL REGULATOR BETI"/>
    <property type="match status" value="1"/>
</dbReference>
<dbReference type="GO" id="GO:0000976">
    <property type="term" value="F:transcription cis-regulatory region binding"/>
    <property type="evidence" value="ECO:0007669"/>
    <property type="project" value="TreeGrafter"/>
</dbReference>
<dbReference type="InterPro" id="IPR049445">
    <property type="entry name" value="TetR_SbtR-like_C"/>
</dbReference>
<dbReference type="RefSeq" id="WP_084356790.1">
    <property type="nucleotide sequence ID" value="NZ_LGTW01000015.1"/>
</dbReference>
<evidence type="ECO:0000256" key="3">
    <source>
        <dbReference type="ARBA" id="ARBA00023163"/>
    </source>
</evidence>
<sequence>MSAPPSRGRPLRADAARNRQALVAAAGDAFTKHGVSASLDDVARAAGVGPGTLYRHFPTRDQLVLAVIDDGLRGLCEYGESLLAEPDPVAALRNWLDAYIRQGSVYDGLAATLVDVAPGGDAMSSCHLARAAGAQLIRRAADHRQIDPDTDVDDVLDMAAAIAWVGRRRDQDVGRCDRLLTLLFDGLRVTDGTGMPGQPGTGAR</sequence>
<feature type="domain" description="HTH tetR-type" evidence="5">
    <location>
        <begin position="16"/>
        <end position="75"/>
    </location>
</feature>
<dbReference type="SUPFAM" id="SSF48498">
    <property type="entry name" value="Tetracyclin repressor-like, C-terminal domain"/>
    <property type="match status" value="1"/>
</dbReference>
<evidence type="ECO:0000313" key="6">
    <source>
        <dbReference type="EMBL" id="KWX22149.1"/>
    </source>
</evidence>
<keyword evidence="2 4" id="KW-0238">DNA-binding</keyword>
<dbReference type="Gene3D" id="1.10.357.10">
    <property type="entry name" value="Tetracycline Repressor, domain 2"/>
    <property type="match status" value="1"/>
</dbReference>
<dbReference type="InterPro" id="IPR036271">
    <property type="entry name" value="Tet_transcr_reg_TetR-rel_C_sf"/>
</dbReference>
<comment type="caution">
    <text evidence="6">The sequence shown here is derived from an EMBL/GenBank/DDBJ whole genome shotgun (WGS) entry which is preliminary data.</text>
</comment>
<protein>
    <recommendedName>
        <fullName evidence="5">HTH tetR-type domain-containing protein</fullName>
    </recommendedName>
</protein>
<keyword evidence="7" id="KW-1185">Reference proteome</keyword>
<dbReference type="Pfam" id="PF00440">
    <property type="entry name" value="TetR_N"/>
    <property type="match status" value="1"/>
</dbReference>
<keyword evidence="3" id="KW-0804">Transcription</keyword>
<gene>
    <name evidence="6" type="ORF">AFM11_21890</name>
</gene>
<evidence type="ECO:0000259" key="5">
    <source>
        <dbReference type="PROSITE" id="PS50977"/>
    </source>
</evidence>
<dbReference type="PATRIC" id="fig|59750.3.peg.1726"/>
<dbReference type="SUPFAM" id="SSF46689">
    <property type="entry name" value="Homeodomain-like"/>
    <property type="match status" value="1"/>
</dbReference>
<dbReference type="EMBL" id="LGTW01000015">
    <property type="protein sequence ID" value="KWX22149.1"/>
    <property type="molecule type" value="Genomic_DNA"/>
</dbReference>